<dbReference type="OrthoDB" id="10251744at2759"/>
<feature type="compositionally biased region" description="Polar residues" evidence="2">
    <location>
        <begin position="463"/>
        <end position="487"/>
    </location>
</feature>
<feature type="coiled-coil region" evidence="1">
    <location>
        <begin position="126"/>
        <end position="177"/>
    </location>
</feature>
<feature type="compositionally biased region" description="Polar residues" evidence="2">
    <location>
        <begin position="301"/>
        <end position="311"/>
    </location>
</feature>
<feature type="compositionally biased region" description="Basic and acidic residues" evidence="2">
    <location>
        <begin position="31"/>
        <end position="44"/>
    </location>
</feature>
<evidence type="ECO:0000313" key="4">
    <source>
        <dbReference type="Proteomes" id="UP000504636"/>
    </source>
</evidence>
<dbReference type="AlphaFoldDB" id="A0A6A6YT56"/>
<keyword evidence="4" id="KW-1185">Reference proteome</keyword>
<feature type="compositionally biased region" description="Acidic residues" evidence="2">
    <location>
        <begin position="63"/>
        <end position="74"/>
    </location>
</feature>
<dbReference type="RefSeq" id="XP_033579066.1">
    <property type="nucleotide sequence ID" value="XM_033719484.1"/>
</dbReference>
<evidence type="ECO:0000313" key="5">
    <source>
        <dbReference type="RefSeq" id="XP_033579066.1"/>
    </source>
</evidence>
<reference evidence="5" key="2">
    <citation type="submission" date="2020-04" db="EMBL/GenBank/DDBJ databases">
        <authorList>
            <consortium name="NCBI Genome Project"/>
        </authorList>
    </citation>
    <scope>NUCLEOTIDE SEQUENCE</scope>
    <source>
        <strain evidence="5">CBS 304.34</strain>
    </source>
</reference>
<feature type="compositionally biased region" description="Polar residues" evidence="2">
    <location>
        <begin position="369"/>
        <end position="381"/>
    </location>
</feature>
<evidence type="ECO:0008006" key="6">
    <source>
        <dbReference type="Google" id="ProtNLM"/>
    </source>
</evidence>
<keyword evidence="1" id="KW-0175">Coiled coil</keyword>
<dbReference type="GeneID" id="54460377"/>
<feature type="region of interest" description="Disordered" evidence="2">
    <location>
        <begin position="1"/>
        <end position="113"/>
    </location>
</feature>
<name>A0A6A6YT56_9PEZI</name>
<evidence type="ECO:0000256" key="1">
    <source>
        <dbReference type="SAM" id="Coils"/>
    </source>
</evidence>
<feature type="compositionally biased region" description="Polar residues" evidence="2">
    <location>
        <begin position="406"/>
        <end position="415"/>
    </location>
</feature>
<feature type="region of interest" description="Disordered" evidence="2">
    <location>
        <begin position="260"/>
        <end position="538"/>
    </location>
</feature>
<feature type="coiled-coil region" evidence="1">
    <location>
        <begin position="206"/>
        <end position="233"/>
    </location>
</feature>
<dbReference type="Proteomes" id="UP000504636">
    <property type="component" value="Unplaced"/>
</dbReference>
<gene>
    <name evidence="3 5" type="ORF">BDZ99DRAFT_460882</name>
</gene>
<evidence type="ECO:0000313" key="3">
    <source>
        <dbReference type="EMBL" id="KAF2812102.1"/>
    </source>
</evidence>
<dbReference type="EMBL" id="MU003697">
    <property type="protein sequence ID" value="KAF2812102.1"/>
    <property type="molecule type" value="Genomic_DNA"/>
</dbReference>
<feature type="compositionally biased region" description="Basic and acidic residues" evidence="2">
    <location>
        <begin position="104"/>
        <end position="113"/>
    </location>
</feature>
<organism evidence="3">
    <name type="scientific">Mytilinidion resinicola</name>
    <dbReference type="NCBI Taxonomy" id="574789"/>
    <lineage>
        <taxon>Eukaryota</taxon>
        <taxon>Fungi</taxon>
        <taxon>Dikarya</taxon>
        <taxon>Ascomycota</taxon>
        <taxon>Pezizomycotina</taxon>
        <taxon>Dothideomycetes</taxon>
        <taxon>Pleosporomycetidae</taxon>
        <taxon>Mytilinidiales</taxon>
        <taxon>Mytilinidiaceae</taxon>
        <taxon>Mytilinidion</taxon>
    </lineage>
</organism>
<feature type="compositionally biased region" description="Basic and acidic residues" evidence="2">
    <location>
        <begin position="396"/>
        <end position="405"/>
    </location>
</feature>
<sequence length="538" mass="60222">MSTHRSASLGPDADPRTPPQFVPKRTVSTEPKSEYLRGVLESRRPKGSLTPSPAPPTVAESPSDSDDDWTPSDEDEKRQTLNRHLRRLSMDAPLDIKTPHRQKTRAELAQDKDKMEKNGFAIGLRIVLLEEQNAKYAKELEEARERLEELEGVKEDNRELREERDMMELRLQNVDTLLAGKDDDIAELTAINDETIKEMEKRDAGLEEAADMILSLEEENTALRQQLESSRSVTVVNSSDYFSMDGEKMLTGRTSLASIAESKLSSSENHSDYYSQPGSPQVKPSKTPSPKKPARPASSRIQNMIYNNSKGHGSVSELRKRISHVSLTDKDSVHSAPDYAPSAISTVPSLPNIKPPGPRRPVNRAEPHLNTSLSAETIQQERSPRKSSLYPNSLALRDRFHKDQTASRIPQSPSTTHRDSGIPTPVLEQESYKGMVPPRGSSKAFARRNSSVDQDPAEESPDLPQSSVQSSPESTETEFTQPNQQNWWEGYQRFTAKQNPALPRPAVTRTNTAPNLFNPAEDEEEFMERMKGVGGRRR</sequence>
<feature type="compositionally biased region" description="Polar residues" evidence="2">
    <location>
        <begin position="260"/>
        <end position="279"/>
    </location>
</feature>
<reference evidence="5" key="3">
    <citation type="submission" date="2025-04" db="UniProtKB">
        <authorList>
            <consortium name="RefSeq"/>
        </authorList>
    </citation>
    <scope>IDENTIFICATION</scope>
    <source>
        <strain evidence="5">CBS 304.34</strain>
    </source>
</reference>
<accession>A0A6A6YT56</accession>
<protein>
    <recommendedName>
        <fullName evidence="6">Centrosomin N-terminal motif 1 domain-containing protein</fullName>
    </recommendedName>
</protein>
<proteinExistence type="predicted"/>
<reference evidence="3 5" key="1">
    <citation type="journal article" date="2020" name="Stud. Mycol.">
        <title>101 Dothideomycetes genomes: a test case for predicting lifestyles and emergence of pathogens.</title>
        <authorList>
            <person name="Haridas S."/>
            <person name="Albert R."/>
            <person name="Binder M."/>
            <person name="Bloem J."/>
            <person name="Labutti K."/>
            <person name="Salamov A."/>
            <person name="Andreopoulos B."/>
            <person name="Baker S."/>
            <person name="Barry K."/>
            <person name="Bills G."/>
            <person name="Bluhm B."/>
            <person name="Cannon C."/>
            <person name="Castanera R."/>
            <person name="Culley D."/>
            <person name="Daum C."/>
            <person name="Ezra D."/>
            <person name="Gonzalez J."/>
            <person name="Henrissat B."/>
            <person name="Kuo A."/>
            <person name="Liang C."/>
            <person name="Lipzen A."/>
            <person name="Lutzoni F."/>
            <person name="Magnuson J."/>
            <person name="Mondo S."/>
            <person name="Nolan M."/>
            <person name="Ohm R."/>
            <person name="Pangilinan J."/>
            <person name="Park H.-J."/>
            <person name="Ramirez L."/>
            <person name="Alfaro M."/>
            <person name="Sun H."/>
            <person name="Tritt A."/>
            <person name="Yoshinaga Y."/>
            <person name="Zwiers L.-H."/>
            <person name="Turgeon B."/>
            <person name="Goodwin S."/>
            <person name="Spatafora J."/>
            <person name="Crous P."/>
            <person name="Grigoriev I."/>
        </authorList>
    </citation>
    <scope>NUCLEOTIDE SEQUENCE</scope>
    <source>
        <strain evidence="3 5">CBS 304.34</strain>
    </source>
</reference>
<evidence type="ECO:0000256" key="2">
    <source>
        <dbReference type="SAM" id="MobiDB-lite"/>
    </source>
</evidence>